<dbReference type="SUPFAM" id="SSF57196">
    <property type="entry name" value="EGF/Laminin"/>
    <property type="match status" value="5"/>
</dbReference>
<feature type="disulfide bond" evidence="6">
    <location>
        <begin position="1253"/>
        <end position="1270"/>
    </location>
</feature>
<evidence type="ECO:0000259" key="12">
    <source>
        <dbReference type="PROSITE" id="PS50853"/>
    </source>
</evidence>
<evidence type="ECO:0000313" key="14">
    <source>
        <dbReference type="Proteomes" id="UP000225706"/>
    </source>
</evidence>
<feature type="domain" description="EGF-like" evidence="11">
    <location>
        <begin position="1119"/>
        <end position="1157"/>
    </location>
</feature>
<dbReference type="GO" id="GO:0043235">
    <property type="term" value="C:receptor complex"/>
    <property type="evidence" value="ECO:0007669"/>
    <property type="project" value="TreeGrafter"/>
</dbReference>
<feature type="domain" description="EGF-like" evidence="11">
    <location>
        <begin position="1285"/>
        <end position="1323"/>
    </location>
</feature>
<dbReference type="CDD" id="cd00054">
    <property type="entry name" value="EGF_CA"/>
    <property type="match status" value="4"/>
</dbReference>
<evidence type="ECO:0000256" key="2">
    <source>
        <dbReference type="ARBA" id="ARBA00022737"/>
    </source>
</evidence>
<dbReference type="PANTHER" id="PTHR23036">
    <property type="entry name" value="CYTOKINE RECEPTOR"/>
    <property type="match status" value="1"/>
</dbReference>
<feature type="compositionally biased region" description="Polar residues" evidence="8">
    <location>
        <begin position="759"/>
        <end position="789"/>
    </location>
</feature>
<feature type="transmembrane region" description="Helical" evidence="9">
    <location>
        <begin position="2146"/>
        <end position="2174"/>
    </location>
</feature>
<dbReference type="Gene3D" id="2.60.40.10">
    <property type="entry name" value="Immunoglobulins"/>
    <property type="match status" value="6"/>
</dbReference>
<feature type="compositionally biased region" description="Low complexity" evidence="8">
    <location>
        <begin position="790"/>
        <end position="842"/>
    </location>
</feature>
<keyword evidence="9" id="KW-0812">Transmembrane</keyword>
<feature type="domain" description="F5/8 type C" evidence="10">
    <location>
        <begin position="973"/>
        <end position="1118"/>
    </location>
</feature>
<feature type="domain" description="EGF-like" evidence="11">
    <location>
        <begin position="1200"/>
        <end position="1238"/>
    </location>
</feature>
<dbReference type="SUPFAM" id="SSF81324">
    <property type="entry name" value="Voltage-gated potassium channels"/>
    <property type="match status" value="1"/>
</dbReference>
<feature type="disulfide bond" evidence="6">
    <location>
        <begin position="1272"/>
        <end position="1281"/>
    </location>
</feature>
<evidence type="ECO:0000256" key="1">
    <source>
        <dbReference type="ARBA" id="ARBA00022729"/>
    </source>
</evidence>
<gene>
    <name evidence="13" type="primary">Ptprs</name>
    <name evidence="13" type="ORF">AWC38_SpisGene16687</name>
</gene>
<dbReference type="Pfam" id="PF00008">
    <property type="entry name" value="EGF"/>
    <property type="match status" value="1"/>
</dbReference>
<organism evidence="13 14">
    <name type="scientific">Stylophora pistillata</name>
    <name type="common">Smooth cauliflower coral</name>
    <dbReference type="NCBI Taxonomy" id="50429"/>
    <lineage>
        <taxon>Eukaryota</taxon>
        <taxon>Metazoa</taxon>
        <taxon>Cnidaria</taxon>
        <taxon>Anthozoa</taxon>
        <taxon>Hexacorallia</taxon>
        <taxon>Scleractinia</taxon>
        <taxon>Astrocoeniina</taxon>
        <taxon>Pocilloporidae</taxon>
        <taxon>Stylophora</taxon>
    </lineage>
</organism>
<evidence type="ECO:0000256" key="3">
    <source>
        <dbReference type="ARBA" id="ARBA00023157"/>
    </source>
</evidence>
<evidence type="ECO:0000256" key="6">
    <source>
        <dbReference type="PROSITE-ProRule" id="PRU00076"/>
    </source>
</evidence>
<dbReference type="PROSITE" id="PS01186">
    <property type="entry name" value="EGF_2"/>
    <property type="match status" value="2"/>
</dbReference>
<feature type="domain" description="EGF-like" evidence="11">
    <location>
        <begin position="1158"/>
        <end position="1197"/>
    </location>
</feature>
<feature type="domain" description="EGF-like" evidence="11">
    <location>
        <begin position="1241"/>
        <end position="1282"/>
    </location>
</feature>
<feature type="transmembrane region" description="Helical" evidence="9">
    <location>
        <begin position="1896"/>
        <end position="1916"/>
    </location>
</feature>
<name>A0A2B4RKJ1_STYPI</name>
<dbReference type="Pfam" id="PF07885">
    <property type="entry name" value="Ion_trans_2"/>
    <property type="match status" value="1"/>
</dbReference>
<feature type="disulfide bond" evidence="6">
    <location>
        <begin position="1147"/>
        <end position="1156"/>
    </location>
</feature>
<dbReference type="SMART" id="SM00179">
    <property type="entry name" value="EGF_CA"/>
    <property type="match status" value="3"/>
</dbReference>
<feature type="domain" description="Fibronectin type-III" evidence="12">
    <location>
        <begin position="224"/>
        <end position="319"/>
    </location>
</feature>
<dbReference type="Gene3D" id="2.10.25.10">
    <property type="entry name" value="Laminin"/>
    <property type="match status" value="5"/>
</dbReference>
<proteinExistence type="predicted"/>
<keyword evidence="7" id="KW-0175">Coiled coil</keyword>
<feature type="disulfide bond" evidence="6">
    <location>
        <begin position="1209"/>
        <end position="1226"/>
    </location>
</feature>
<keyword evidence="9" id="KW-1133">Transmembrane helix</keyword>
<dbReference type="InterPro" id="IPR001881">
    <property type="entry name" value="EGF-like_Ca-bd_dom"/>
</dbReference>
<keyword evidence="4 13" id="KW-0675">Receptor</keyword>
<dbReference type="SMART" id="SM00060">
    <property type="entry name" value="FN3"/>
    <property type="match status" value="6"/>
</dbReference>
<feature type="domain" description="Fibronectin type-III" evidence="12">
    <location>
        <begin position="1564"/>
        <end position="1659"/>
    </location>
</feature>
<dbReference type="GO" id="GO:0004896">
    <property type="term" value="F:cytokine receptor activity"/>
    <property type="evidence" value="ECO:0007669"/>
    <property type="project" value="TreeGrafter"/>
</dbReference>
<dbReference type="GO" id="GO:0009897">
    <property type="term" value="C:external side of plasma membrane"/>
    <property type="evidence" value="ECO:0007669"/>
    <property type="project" value="TreeGrafter"/>
</dbReference>
<dbReference type="Pfam" id="PF00041">
    <property type="entry name" value="fn3"/>
    <property type="match status" value="6"/>
</dbReference>
<feature type="compositionally biased region" description="Low complexity" evidence="8">
    <location>
        <begin position="711"/>
        <end position="758"/>
    </location>
</feature>
<keyword evidence="14" id="KW-1185">Reference proteome</keyword>
<protein>
    <submittedName>
        <fullName evidence="13">Receptor-type tyrosine-protein phosphatase S</fullName>
    </submittedName>
</protein>
<comment type="caution">
    <text evidence="6">Lacks conserved residue(s) required for the propagation of feature annotation.</text>
</comment>
<dbReference type="SUPFAM" id="SSF49265">
    <property type="entry name" value="Fibronectin type III"/>
    <property type="match status" value="4"/>
</dbReference>
<keyword evidence="5" id="KW-0325">Glycoprotein</keyword>
<dbReference type="InterPro" id="IPR000742">
    <property type="entry name" value="EGF"/>
</dbReference>
<dbReference type="Gene3D" id="2.60.120.260">
    <property type="entry name" value="Galactose-binding domain-like"/>
    <property type="match status" value="1"/>
</dbReference>
<feature type="disulfide bond" evidence="6">
    <location>
        <begin position="1228"/>
        <end position="1237"/>
    </location>
</feature>
<dbReference type="Pfam" id="PF00754">
    <property type="entry name" value="F5_F8_type_C"/>
    <property type="match status" value="1"/>
</dbReference>
<dbReference type="Gene3D" id="1.10.287.70">
    <property type="match status" value="1"/>
</dbReference>
<feature type="disulfide bond" evidence="6">
    <location>
        <begin position="1187"/>
        <end position="1196"/>
    </location>
</feature>
<dbReference type="InterPro" id="IPR003961">
    <property type="entry name" value="FN3_dom"/>
</dbReference>
<feature type="disulfide bond" evidence="6">
    <location>
        <begin position="1313"/>
        <end position="1322"/>
    </location>
</feature>
<dbReference type="InterPro" id="IPR008979">
    <property type="entry name" value="Galactose-bd-like_sf"/>
</dbReference>
<comment type="caution">
    <text evidence="13">The sequence shown here is derived from an EMBL/GenBank/DDBJ whole genome shotgun (WGS) entry which is preliminary data.</text>
</comment>
<keyword evidence="2" id="KW-0677">Repeat</keyword>
<dbReference type="InterPro" id="IPR000421">
    <property type="entry name" value="FA58C"/>
</dbReference>
<dbReference type="CDD" id="cd00063">
    <property type="entry name" value="FN3"/>
    <property type="match status" value="6"/>
</dbReference>
<feature type="disulfide bond" evidence="6">
    <location>
        <begin position="1128"/>
        <end position="1145"/>
    </location>
</feature>
<feature type="disulfide bond" evidence="6">
    <location>
        <begin position="1168"/>
        <end position="1185"/>
    </location>
</feature>
<feature type="coiled-coil region" evidence="7">
    <location>
        <begin position="587"/>
        <end position="614"/>
    </location>
</feature>
<feature type="transmembrane region" description="Helical" evidence="9">
    <location>
        <begin position="1961"/>
        <end position="1984"/>
    </location>
</feature>
<dbReference type="PROSITE" id="PS50853">
    <property type="entry name" value="FN3"/>
    <property type="match status" value="6"/>
</dbReference>
<dbReference type="CDD" id="cd00057">
    <property type="entry name" value="FA58C"/>
    <property type="match status" value="1"/>
</dbReference>
<dbReference type="FunFam" id="2.60.40.10:FF:000028">
    <property type="entry name" value="Neuronal cell adhesion molecule"/>
    <property type="match status" value="5"/>
</dbReference>
<evidence type="ECO:0000256" key="5">
    <source>
        <dbReference type="ARBA" id="ARBA00023180"/>
    </source>
</evidence>
<feature type="region of interest" description="Disordered" evidence="8">
    <location>
        <begin position="706"/>
        <end position="844"/>
    </location>
</feature>
<dbReference type="PROSITE" id="PS00022">
    <property type="entry name" value="EGF_1"/>
    <property type="match status" value="5"/>
</dbReference>
<keyword evidence="1" id="KW-0732">Signal</keyword>
<keyword evidence="6" id="KW-0245">EGF-like domain</keyword>
<accession>A0A2B4RKJ1</accession>
<sequence>MGTGVTGCHGHIVKSRAIMERGQGGVHVITPAQLLVETTAKVYPLKLNPVTKTSVQVNDSYYRRDEVEVVILKFWKGSVYSSFNVTYQSIDSLQIVSLLEEIAEGTLRHIFAELLNITTSHVPQEAPRILEAKSTTSTSINLTWTNVSEHSSLKGYLIVYKEVGKKFHTNTMKSVVPNQSNTVLEDLKMFKNYSIRVFAFTSSGNGVPSDAVNVRTQEDVPSEPPPDSVVKSTSSSTINVSWGPISPAFIHGILVGYEVRYAKDAEAPEWENKTVDADTHETVLSDLEYFTPYQVVICAGTSKGCGKNVSHSATTFGDEPSKPPQNVTAEKLKAAESINVTWNEVPFGHVNGLLMGYSIKYRRVKTAEVNVVHSVEETAVAKSNDLWIVLSVQSYSVYAIRVAAFTQKGLGPYSEYEYGETCRCPKTLYTNYWSTPPYLKVNQEDNTLEGIFGHIVTDMIYTACGECPAYGSTEIDITSNGNKQPSGKESLVDVLGDIKDVPQISFPIYGNKYVTRFGGIHAYVNLVESPGLAFVAAKRIPGAAATNMIHAVFSCFPLVILSAFMETAHPVLFLPVGAIQNSTEHRIGILKNARVNEENNYKNLEQIRTALENGEIEGALIDTYVAAEHKDELFNDKIYVKEILDRPFGYGVVLSGAAVNVEQRCRDYINQHKSYIFHMIPNSTKTLDCFLVLLCLLCQVQAGEGSFSPKTETSVTRSTNTQTTRTPPLTIKGSSSSKTETSVTTLSNTRTTSRPPSTMKGSFSPKTEKAVTTSTNTRKASRPPSTIEGSSSPKTKTSVTKSTNTLTTSRPPSTIKGSSSSKTETSVTTLSNTRTTSRPPSTMKGEFMKMICGLNTNGPLGLRKRKFQSQDRDICDYIYKYTDNRQACINFSRKFQFQDRDICDYIVKYTNNKQASINDERKFQSQDRDICDYIYKYTDNRQACINFSRLARDSTGRISALGLFCTDLPALECHRPLGMQSGAIEDWQITSRHSRDYRYKPSPGRMLLETARGGGDAWKPYWSYRGVWFQVYLHNKYTWVTGIGTQGSVTTYWLYYWGRGGRWYKEKGQRHAKEFPGNIDRNTVFRNELGTPIRTSLIRIYPRAWRRTIEMRMELYGCKDECLRYKPCKNGGRCVPDYINENYTCICPIEFYGDTCRLGNLCKLSKPCLNGGTCSPMRYWPYFKCICSSIHIGFNCRTRIANACDLEPCLNSGTCRPVKSWPFIRCSCRSGYAGFNCGIRIVDPCSDPDNNPCENGGTCVQQNNALGYTCKCTSEYIGFDCGFLKDDPCSPNPCQNEGNCTRNSGQEDFICNCAFGYTGKKCQNLIVGTHILHTVLYAVCMFMGTGAYGRHGQTATSRATMEQEQGGVYVITLAQLLVEKAAKVYPLKLNHVTKKSAQVKDFYHKTDENVEELKFWKGSVISSFDVIYESIDSLQIVSFLEEIEGGTLGDIPVELRNIKTRNVPQQAPEIVEANSTKSTSIDIKWMQRSSAPFLGNMIVYKETGKKFKTNTIKSVPATEPGAVLEDLKKFTNYTIRVFTFTNEGNGVPSDDVTVRTQEDVPSQPPPDSVVTSTSSSIIHVSWGPISPDFVHGRLVGYEVRYAKDDESSEWENKRVDFNVHETVLSDLEYFTRYKVVICARTSKGCGKNVSHTATTFGDAPSKPPQNVAAEKLKAAESIKVSWNEVPFGHVNGLLMGYSIKYRRVKTAEKNLVYSVEETAIAKSNDLWIILSVQTYSVYEIRVAAFTQKGLGPYSEYKLGETCRCPKTLYTNYWSTPPYLKVNQEDNTLDGIFSHIVTDMIYTACGECPAYGSTEIDITSNGNKQPSAKESLVDVLGDIDDVPQISFPIYGNKYVTRFGGVHAYVNLVQSPGLAFVAAKSIPGAAATNMINAVFSCFPLVILSACMSFISGFIIWLLDTTNRDEFPTSFRKGVGEGFWWSFISMTTVGYGDRSPRSVPARMFGITWTLTGLVIISILVGAIASALTSVTVKYPVILYGSKIGVIQNSTEHRIGTLKNARVNEEENYKNLKQLRTALENGEIEGALIDTYVAAEHKDELFSDKIYVKQILDRPFGYGVVLSGAAVNVEQRCRDYINQHMSYISHMIPNSTKTLDASGIYFYKSSDSLPAPPDESVELSTDLFDGSSEMFLIALASLCGMLGFAVLGGITYHYLIFVPHQRRADKLKASSSQLAHKKALVAEMRDSVRIFHSQMSTRITAEMGKCRQALKEIREDRNNSKQGGSFFLKNIVTNPIYSDSSQGFYSVVGQRPLASKSAESIVEHGKHSPYANTAALNSSGETLSLGGDRDKCHALNLRSEVALH</sequence>
<evidence type="ECO:0000313" key="13">
    <source>
        <dbReference type="EMBL" id="PFX18924.1"/>
    </source>
</evidence>
<dbReference type="GO" id="GO:0019955">
    <property type="term" value="F:cytokine binding"/>
    <property type="evidence" value="ECO:0007669"/>
    <property type="project" value="TreeGrafter"/>
</dbReference>
<dbReference type="OrthoDB" id="6020478at2759"/>
<dbReference type="InterPro" id="IPR013099">
    <property type="entry name" value="K_chnl_dom"/>
</dbReference>
<dbReference type="PROSITE" id="PS01286">
    <property type="entry name" value="FA58C_2"/>
    <property type="match status" value="1"/>
</dbReference>
<dbReference type="InterPro" id="IPR013783">
    <property type="entry name" value="Ig-like_fold"/>
</dbReference>
<evidence type="ECO:0000256" key="9">
    <source>
        <dbReference type="SAM" id="Phobius"/>
    </source>
</evidence>
<evidence type="ECO:0000256" key="7">
    <source>
        <dbReference type="SAM" id="Coils"/>
    </source>
</evidence>
<evidence type="ECO:0000259" key="11">
    <source>
        <dbReference type="PROSITE" id="PS50026"/>
    </source>
</evidence>
<evidence type="ECO:0000256" key="4">
    <source>
        <dbReference type="ARBA" id="ARBA00023170"/>
    </source>
</evidence>
<keyword evidence="3 6" id="KW-1015">Disulfide bond</keyword>
<feature type="domain" description="Fibronectin type-III" evidence="12">
    <location>
        <begin position="126"/>
        <end position="219"/>
    </location>
</feature>
<dbReference type="InterPro" id="IPR036116">
    <property type="entry name" value="FN3_sf"/>
</dbReference>
<dbReference type="EMBL" id="LSMT01000385">
    <property type="protein sequence ID" value="PFX18924.1"/>
    <property type="molecule type" value="Genomic_DNA"/>
</dbReference>
<dbReference type="Proteomes" id="UP000225706">
    <property type="component" value="Unassembled WGS sequence"/>
</dbReference>
<feature type="domain" description="Fibronectin type-III" evidence="12">
    <location>
        <begin position="323"/>
        <end position="424"/>
    </location>
</feature>
<feature type="domain" description="Fibronectin type-III" evidence="12">
    <location>
        <begin position="1663"/>
        <end position="1764"/>
    </location>
</feature>
<feature type="disulfide bond" evidence="6">
    <location>
        <begin position="1294"/>
        <end position="1311"/>
    </location>
</feature>
<feature type="coiled-coil region" evidence="7">
    <location>
        <begin position="2011"/>
        <end position="2038"/>
    </location>
</feature>
<dbReference type="PROSITE" id="PS50026">
    <property type="entry name" value="EGF_3"/>
    <property type="match status" value="5"/>
</dbReference>
<dbReference type="SMART" id="SM00231">
    <property type="entry name" value="FA58C"/>
    <property type="match status" value="1"/>
</dbReference>
<dbReference type="STRING" id="50429.A0A2B4RKJ1"/>
<keyword evidence="9" id="KW-0472">Membrane</keyword>
<dbReference type="InterPro" id="IPR050379">
    <property type="entry name" value="Type-I_Cytokine_Rcpt"/>
</dbReference>
<dbReference type="SMART" id="SM00181">
    <property type="entry name" value="EGF"/>
    <property type="match status" value="5"/>
</dbReference>
<evidence type="ECO:0000256" key="8">
    <source>
        <dbReference type="SAM" id="MobiDB-lite"/>
    </source>
</evidence>
<dbReference type="PROSITE" id="PS50022">
    <property type="entry name" value="FA58C_3"/>
    <property type="match status" value="1"/>
</dbReference>
<dbReference type="PANTHER" id="PTHR23036:SF151">
    <property type="entry name" value="FIBRONECTIN TYPE-III DOMAIN-CONTAINING PROTEIN"/>
    <property type="match status" value="1"/>
</dbReference>
<reference evidence="14" key="1">
    <citation type="journal article" date="2017" name="bioRxiv">
        <title>Comparative analysis of the genomes of Stylophora pistillata and Acropora digitifera provides evidence for extensive differences between species of corals.</title>
        <authorList>
            <person name="Voolstra C.R."/>
            <person name="Li Y."/>
            <person name="Liew Y.J."/>
            <person name="Baumgarten S."/>
            <person name="Zoccola D."/>
            <person name="Flot J.-F."/>
            <person name="Tambutte S."/>
            <person name="Allemand D."/>
            <person name="Aranda M."/>
        </authorList>
    </citation>
    <scope>NUCLEOTIDE SEQUENCE [LARGE SCALE GENOMIC DNA]</scope>
</reference>
<evidence type="ECO:0000259" key="10">
    <source>
        <dbReference type="PROSITE" id="PS50022"/>
    </source>
</evidence>
<dbReference type="SUPFAM" id="SSF49785">
    <property type="entry name" value="Galactose-binding domain-like"/>
    <property type="match status" value="1"/>
</dbReference>
<dbReference type="GO" id="GO:0005509">
    <property type="term" value="F:calcium ion binding"/>
    <property type="evidence" value="ECO:0007669"/>
    <property type="project" value="InterPro"/>
</dbReference>
<feature type="domain" description="Fibronectin type-III" evidence="12">
    <location>
        <begin position="1467"/>
        <end position="1559"/>
    </location>
</feature>